<name>A0A7Y9IAW3_9ACTN</name>
<protein>
    <submittedName>
        <fullName evidence="1">Threonine/homoserine/homoserine lactone efflux protein</fullName>
    </submittedName>
</protein>
<dbReference type="RefSeq" id="WP_179755090.1">
    <property type="nucleotide sequence ID" value="NZ_JACCBU010000001.1"/>
</dbReference>
<organism evidence="1 2">
    <name type="scientific">Microlunatus parietis</name>
    <dbReference type="NCBI Taxonomy" id="682979"/>
    <lineage>
        <taxon>Bacteria</taxon>
        <taxon>Bacillati</taxon>
        <taxon>Actinomycetota</taxon>
        <taxon>Actinomycetes</taxon>
        <taxon>Propionibacteriales</taxon>
        <taxon>Propionibacteriaceae</taxon>
        <taxon>Microlunatus</taxon>
    </lineage>
</organism>
<gene>
    <name evidence="1" type="ORF">BKA15_004862</name>
</gene>
<dbReference type="Proteomes" id="UP000569914">
    <property type="component" value="Unassembled WGS sequence"/>
</dbReference>
<dbReference type="AlphaFoldDB" id="A0A7Y9IAW3"/>
<keyword evidence="2" id="KW-1185">Reference proteome</keyword>
<accession>A0A7Y9IAW3</accession>
<comment type="caution">
    <text evidence="1">The sequence shown here is derived from an EMBL/GenBank/DDBJ whole genome shotgun (WGS) entry which is preliminary data.</text>
</comment>
<reference evidence="1 2" key="1">
    <citation type="submission" date="2020-07" db="EMBL/GenBank/DDBJ databases">
        <title>Sequencing the genomes of 1000 actinobacteria strains.</title>
        <authorList>
            <person name="Klenk H.-P."/>
        </authorList>
    </citation>
    <scope>NUCLEOTIDE SEQUENCE [LARGE SCALE GENOMIC DNA]</scope>
    <source>
        <strain evidence="1 2">DSM 22083</strain>
    </source>
</reference>
<proteinExistence type="predicted"/>
<dbReference type="EMBL" id="JACCBU010000001">
    <property type="protein sequence ID" value="NYE73533.1"/>
    <property type="molecule type" value="Genomic_DNA"/>
</dbReference>
<evidence type="ECO:0000313" key="2">
    <source>
        <dbReference type="Proteomes" id="UP000569914"/>
    </source>
</evidence>
<evidence type="ECO:0000313" key="1">
    <source>
        <dbReference type="EMBL" id="NYE73533.1"/>
    </source>
</evidence>
<sequence length="44" mass="4850">MIIFGAELAGRRLRRPGVIRWCDRVCGAVLIGFGVKLALQPRLA</sequence>